<accession>A0A4P8HLJ3</accession>
<evidence type="ECO:0000313" key="6">
    <source>
        <dbReference type="EMBL" id="QCP09150.1"/>
    </source>
</evidence>
<protein>
    <submittedName>
        <fullName evidence="5">Alcohol dehydrogenase class IV</fullName>
    </submittedName>
    <submittedName>
        <fullName evidence="6">Iron-containing alcohol dehydrogenase</fullName>
    </submittedName>
</protein>
<dbReference type="InterPro" id="IPR039697">
    <property type="entry name" value="Alcohol_dehydrogenase_Fe"/>
</dbReference>
<evidence type="ECO:0000259" key="3">
    <source>
        <dbReference type="Pfam" id="PF00465"/>
    </source>
</evidence>
<dbReference type="Proteomes" id="UP000298763">
    <property type="component" value="Chromosome"/>
</dbReference>
<feature type="domain" description="Fe-containing alcohol dehydrogenase-like C-terminal" evidence="4">
    <location>
        <begin position="198"/>
        <end position="390"/>
    </location>
</feature>
<evidence type="ECO:0000313" key="8">
    <source>
        <dbReference type="Proteomes" id="UP000584325"/>
    </source>
</evidence>
<dbReference type="GO" id="GO:0046872">
    <property type="term" value="F:metal ion binding"/>
    <property type="evidence" value="ECO:0007669"/>
    <property type="project" value="InterPro"/>
</dbReference>
<reference evidence="5 8" key="2">
    <citation type="submission" date="2020-08" db="EMBL/GenBank/DDBJ databases">
        <title>Genomic Encyclopedia of Type Strains, Phase III (KMG-III): the genomes of soil and plant-associated and newly described type strains.</title>
        <authorList>
            <person name="Whitman W."/>
        </authorList>
    </citation>
    <scope>NUCLEOTIDE SEQUENCE [LARGE SCALE GENOMIC DNA]</scope>
    <source>
        <strain evidence="5 8">CECT 7753</strain>
    </source>
</reference>
<dbReference type="OrthoDB" id="9815791at2"/>
<gene>
    <name evidence="6" type="ORF">FCL38_00880</name>
    <name evidence="5" type="ORF">FHS02_002425</name>
</gene>
<dbReference type="InterPro" id="IPR001670">
    <property type="entry name" value="ADH_Fe/GldA"/>
</dbReference>
<dbReference type="InterPro" id="IPR056798">
    <property type="entry name" value="ADH_Fe_C"/>
</dbReference>
<dbReference type="CDD" id="cd14866">
    <property type="entry name" value="Fe-ADH-like"/>
    <property type="match status" value="1"/>
</dbReference>
<name>A0A4P8HLJ3_9BURK</name>
<organism evidence="5 8">
    <name type="scientific">Pseudoduganella umbonata</name>
    <dbReference type="NCBI Taxonomy" id="864828"/>
    <lineage>
        <taxon>Bacteria</taxon>
        <taxon>Pseudomonadati</taxon>
        <taxon>Pseudomonadota</taxon>
        <taxon>Betaproteobacteria</taxon>
        <taxon>Burkholderiales</taxon>
        <taxon>Oxalobacteraceae</taxon>
        <taxon>Telluria group</taxon>
        <taxon>Pseudoduganella</taxon>
    </lineage>
</organism>
<evidence type="ECO:0000313" key="5">
    <source>
        <dbReference type="EMBL" id="MBB3221615.1"/>
    </source>
</evidence>
<dbReference type="GO" id="GO:0004022">
    <property type="term" value="F:alcohol dehydrogenase (NAD+) activity"/>
    <property type="evidence" value="ECO:0007669"/>
    <property type="project" value="TreeGrafter"/>
</dbReference>
<sequence length="390" mass="40837">MTLQNFQHVTPPLRLFHGADSLSQLGRELDRVKSQRAVVVCGDWLAAGPLFERVRVALGERFAGVFGEVQGHSPVSSVEDAAGLLRSLKADSVIAVGGGSAIVTARAASILAAEGKPVSELCTVTGADGGLRSPKLSSPKLPQFIVPTTPTTAMVKAGSAVFDPASGQRLAMFDPKTRVHSVFIDPEMILSAPRSLVATASINTLSMAIEGLTSRSEDALAQGALMQALRLIGQHLPRAARVDDAVTRGQLVLAAILCGQGTDHTAAGITTVLGHAIGARHNIENGTVNAIVLPHVLRFNAEFAATGMADVAAALNSPRTGAQADVEPIIDKVTSILDELGIPGRLRDVNVPREGLADIAAHAMGDWFLRGNPRPVQSAAELQQILEEAW</sequence>
<evidence type="ECO:0000313" key="7">
    <source>
        <dbReference type="Proteomes" id="UP000298763"/>
    </source>
</evidence>
<dbReference type="RefSeq" id="WP_137312039.1">
    <property type="nucleotide sequence ID" value="NZ_CP040017.1"/>
</dbReference>
<evidence type="ECO:0000256" key="1">
    <source>
        <dbReference type="ARBA" id="ARBA00007358"/>
    </source>
</evidence>
<keyword evidence="2" id="KW-0560">Oxidoreductase</keyword>
<dbReference type="AlphaFoldDB" id="A0A4P8HLJ3"/>
<dbReference type="PANTHER" id="PTHR11496">
    <property type="entry name" value="ALCOHOL DEHYDROGENASE"/>
    <property type="match status" value="1"/>
</dbReference>
<dbReference type="Gene3D" id="1.20.1090.10">
    <property type="entry name" value="Dehydroquinate synthase-like - alpha domain"/>
    <property type="match status" value="1"/>
</dbReference>
<reference evidence="6 7" key="1">
    <citation type="submission" date="2019-05" db="EMBL/GenBank/DDBJ databases">
        <title>Draft Genome Sequences of Six Type Strains of the Genus Massilia.</title>
        <authorList>
            <person name="Miess H."/>
            <person name="Frediansyhah A."/>
            <person name="Gross H."/>
        </authorList>
    </citation>
    <scope>NUCLEOTIDE SEQUENCE [LARGE SCALE GENOMIC DNA]</scope>
    <source>
        <strain evidence="6 7">DSMZ 26121</strain>
    </source>
</reference>
<dbReference type="Pfam" id="PF00465">
    <property type="entry name" value="Fe-ADH"/>
    <property type="match status" value="1"/>
</dbReference>
<evidence type="ECO:0000259" key="4">
    <source>
        <dbReference type="Pfam" id="PF25137"/>
    </source>
</evidence>
<dbReference type="Proteomes" id="UP000584325">
    <property type="component" value="Unassembled WGS sequence"/>
</dbReference>
<proteinExistence type="inferred from homology"/>
<dbReference type="EMBL" id="CP040017">
    <property type="protein sequence ID" value="QCP09150.1"/>
    <property type="molecule type" value="Genomic_DNA"/>
</dbReference>
<comment type="similarity">
    <text evidence="1">Belongs to the iron-containing alcohol dehydrogenase family.</text>
</comment>
<dbReference type="Pfam" id="PF25137">
    <property type="entry name" value="ADH_Fe_C"/>
    <property type="match status" value="1"/>
</dbReference>
<dbReference type="EMBL" id="JACHXS010000004">
    <property type="protein sequence ID" value="MBB3221615.1"/>
    <property type="molecule type" value="Genomic_DNA"/>
</dbReference>
<dbReference type="PANTHER" id="PTHR11496:SF102">
    <property type="entry name" value="ALCOHOL DEHYDROGENASE 4"/>
    <property type="match status" value="1"/>
</dbReference>
<evidence type="ECO:0000256" key="2">
    <source>
        <dbReference type="ARBA" id="ARBA00023002"/>
    </source>
</evidence>
<feature type="domain" description="Alcohol dehydrogenase iron-type/glycerol dehydrogenase GldA" evidence="3">
    <location>
        <begin position="13"/>
        <end position="186"/>
    </location>
</feature>
<dbReference type="SUPFAM" id="SSF56796">
    <property type="entry name" value="Dehydroquinate synthase-like"/>
    <property type="match status" value="1"/>
</dbReference>
<dbReference type="Gene3D" id="3.40.50.1970">
    <property type="match status" value="1"/>
</dbReference>
<keyword evidence="7" id="KW-1185">Reference proteome</keyword>